<dbReference type="FunFam" id="3.40.140.10:FF:000025">
    <property type="entry name" value="Riboflavin biosynthesis protein RibD"/>
    <property type="match status" value="1"/>
</dbReference>
<comment type="catalytic activity">
    <reaction evidence="13">
        <text>5-amino-6-(5-phospho-D-ribitylamino)uracil + NADP(+) = 5-amino-6-(5-phospho-D-ribosylamino)uracil + NADPH + H(+)</text>
        <dbReference type="Rhea" id="RHEA:17845"/>
        <dbReference type="ChEBI" id="CHEBI:15378"/>
        <dbReference type="ChEBI" id="CHEBI:57783"/>
        <dbReference type="ChEBI" id="CHEBI:58349"/>
        <dbReference type="ChEBI" id="CHEBI:58421"/>
        <dbReference type="ChEBI" id="CHEBI:58453"/>
        <dbReference type="EC" id="1.1.1.193"/>
    </reaction>
</comment>
<dbReference type="SUPFAM" id="SSF53927">
    <property type="entry name" value="Cytidine deaminase-like"/>
    <property type="match status" value="1"/>
</dbReference>
<evidence type="ECO:0000256" key="12">
    <source>
        <dbReference type="ARBA" id="ARBA00023268"/>
    </source>
</evidence>
<dbReference type="EMBL" id="QICL01000017">
    <property type="protein sequence ID" value="PXV62815.1"/>
    <property type="molecule type" value="Genomic_DNA"/>
</dbReference>
<dbReference type="Pfam" id="PF01872">
    <property type="entry name" value="RibD_C"/>
    <property type="match status" value="1"/>
</dbReference>
<dbReference type="SUPFAM" id="SSF53597">
    <property type="entry name" value="Dihydrofolate reductase-like"/>
    <property type="match status" value="1"/>
</dbReference>
<evidence type="ECO:0000256" key="11">
    <source>
        <dbReference type="ARBA" id="ARBA00023002"/>
    </source>
</evidence>
<dbReference type="UniPathway" id="UPA00275">
    <property type="reaction ID" value="UER00401"/>
</dbReference>
<organism evidence="18 19">
    <name type="scientific">Dysgonomonas alginatilytica</name>
    <dbReference type="NCBI Taxonomy" id="1605892"/>
    <lineage>
        <taxon>Bacteria</taxon>
        <taxon>Pseudomonadati</taxon>
        <taxon>Bacteroidota</taxon>
        <taxon>Bacteroidia</taxon>
        <taxon>Bacteroidales</taxon>
        <taxon>Dysgonomonadaceae</taxon>
        <taxon>Dysgonomonas</taxon>
    </lineage>
</organism>
<evidence type="ECO:0000256" key="15">
    <source>
        <dbReference type="PIRSR" id="PIRSR006769-2"/>
    </source>
</evidence>
<feature type="binding site" evidence="16">
    <location>
        <position position="87"/>
    </location>
    <ligand>
        <name>Zn(2+)</name>
        <dbReference type="ChEBI" id="CHEBI:29105"/>
        <note>catalytic</note>
    </ligand>
</feature>
<feature type="domain" description="CMP/dCMP-type deaminase" evidence="17">
    <location>
        <begin position="2"/>
        <end position="126"/>
    </location>
</feature>
<dbReference type="InterPro" id="IPR004794">
    <property type="entry name" value="Eubact_RibD"/>
</dbReference>
<accession>A0A2V3PLZ7</accession>
<comment type="pathway">
    <text evidence="2 13">Cofactor biosynthesis; riboflavin biosynthesis; 5-amino-6-(D-ribitylamino)uracil from GTP: step 2/4.</text>
</comment>
<evidence type="ECO:0000256" key="7">
    <source>
        <dbReference type="ARBA" id="ARBA00022723"/>
    </source>
</evidence>
<dbReference type="Gene3D" id="3.40.430.10">
    <property type="entry name" value="Dihydrofolate Reductase, subunit A"/>
    <property type="match status" value="1"/>
</dbReference>
<evidence type="ECO:0000256" key="13">
    <source>
        <dbReference type="PIRNR" id="PIRNR006769"/>
    </source>
</evidence>
<feature type="binding site" evidence="15">
    <location>
        <position position="192"/>
    </location>
    <ligand>
        <name>substrate</name>
    </ligand>
</feature>
<dbReference type="GO" id="GO:0008703">
    <property type="term" value="F:5-amino-6-(5-phosphoribosylamino)uracil reductase activity"/>
    <property type="evidence" value="ECO:0007669"/>
    <property type="project" value="UniProtKB-EC"/>
</dbReference>
<comment type="function">
    <text evidence="1 13">Converts 2,5-diamino-6-(ribosylamino)-4(3h)-pyrimidinone 5'-phosphate into 5-amino-6-(ribosylamino)-2,4(1h,3h)-pyrimidinedione 5'-phosphate.</text>
</comment>
<dbReference type="InterPro" id="IPR002125">
    <property type="entry name" value="CMP_dCMP_dom"/>
</dbReference>
<keyword evidence="12" id="KW-0511">Multifunctional enzyme</keyword>
<comment type="catalytic activity">
    <reaction evidence="13">
        <text>2,5-diamino-6-hydroxy-4-(5-phosphoribosylamino)-pyrimidine + H2O + H(+) = 5-amino-6-(5-phospho-D-ribosylamino)uracil + NH4(+)</text>
        <dbReference type="Rhea" id="RHEA:21868"/>
        <dbReference type="ChEBI" id="CHEBI:15377"/>
        <dbReference type="ChEBI" id="CHEBI:15378"/>
        <dbReference type="ChEBI" id="CHEBI:28938"/>
        <dbReference type="ChEBI" id="CHEBI:58453"/>
        <dbReference type="ChEBI" id="CHEBI:58614"/>
        <dbReference type="EC" id="3.5.4.26"/>
    </reaction>
</comment>
<comment type="similarity">
    <text evidence="4 13">In the N-terminal section; belongs to the cytidine and deoxycytidylate deaminase family.</text>
</comment>
<keyword evidence="19" id="KW-1185">Reference proteome</keyword>
<dbReference type="InterPro" id="IPR016192">
    <property type="entry name" value="APOBEC/CMP_deaminase_Zn-bd"/>
</dbReference>
<feature type="binding site" evidence="15">
    <location>
        <begin position="294"/>
        <end position="300"/>
    </location>
    <ligand>
        <name>NADP(+)</name>
        <dbReference type="ChEBI" id="CHEBI:58349"/>
    </ligand>
</feature>
<evidence type="ECO:0000256" key="4">
    <source>
        <dbReference type="ARBA" id="ARBA00005259"/>
    </source>
</evidence>
<name>A0A2V3PLZ7_9BACT</name>
<evidence type="ECO:0000256" key="16">
    <source>
        <dbReference type="PIRSR" id="PIRSR006769-3"/>
    </source>
</evidence>
<dbReference type="PROSITE" id="PS00903">
    <property type="entry name" value="CYT_DCMP_DEAMINASES_1"/>
    <property type="match status" value="1"/>
</dbReference>
<dbReference type="Pfam" id="PF00383">
    <property type="entry name" value="dCMP_cyt_deam_1"/>
    <property type="match status" value="1"/>
</dbReference>
<feature type="binding site" evidence="16">
    <location>
        <position position="78"/>
    </location>
    <ligand>
        <name>Zn(2+)</name>
        <dbReference type="ChEBI" id="CHEBI:29105"/>
        <note>catalytic</note>
    </ligand>
</feature>
<evidence type="ECO:0000256" key="1">
    <source>
        <dbReference type="ARBA" id="ARBA00002151"/>
    </source>
</evidence>
<dbReference type="GO" id="GO:0009231">
    <property type="term" value="P:riboflavin biosynthetic process"/>
    <property type="evidence" value="ECO:0007669"/>
    <property type="project" value="UniProtKB-UniPathway"/>
</dbReference>
<feature type="binding site" evidence="15">
    <location>
        <position position="208"/>
    </location>
    <ligand>
        <name>NADP(+)</name>
        <dbReference type="ChEBI" id="CHEBI:58349"/>
    </ligand>
</feature>
<dbReference type="GO" id="GO:0008270">
    <property type="term" value="F:zinc ion binding"/>
    <property type="evidence" value="ECO:0007669"/>
    <property type="project" value="InterPro"/>
</dbReference>
<keyword evidence="6 13" id="KW-0686">Riboflavin biosynthesis</keyword>
<evidence type="ECO:0000256" key="8">
    <source>
        <dbReference type="ARBA" id="ARBA00022801"/>
    </source>
</evidence>
<keyword evidence="11 13" id="KW-0560">Oxidoreductase</keyword>
<feature type="binding site" evidence="15">
    <location>
        <position position="204"/>
    </location>
    <ligand>
        <name>NADP(+)</name>
        <dbReference type="ChEBI" id="CHEBI:58349"/>
    </ligand>
</feature>
<dbReference type="InterPro" id="IPR002734">
    <property type="entry name" value="RibDG_C"/>
</dbReference>
<dbReference type="PROSITE" id="PS51747">
    <property type="entry name" value="CYT_DCMP_DEAMINASES_2"/>
    <property type="match status" value="1"/>
</dbReference>
<feature type="binding site" evidence="15">
    <location>
        <position position="212"/>
    </location>
    <ligand>
        <name>substrate</name>
    </ligand>
</feature>
<dbReference type="PIRSF" id="PIRSF006769">
    <property type="entry name" value="RibD"/>
    <property type="match status" value="1"/>
</dbReference>
<dbReference type="InterPro" id="IPR024072">
    <property type="entry name" value="DHFR-like_dom_sf"/>
</dbReference>
<evidence type="ECO:0000256" key="2">
    <source>
        <dbReference type="ARBA" id="ARBA00004882"/>
    </source>
</evidence>
<comment type="similarity">
    <text evidence="5 13">In the C-terminal section; belongs to the HTP reductase family.</text>
</comment>
<dbReference type="NCBIfam" id="TIGR00326">
    <property type="entry name" value="eubact_ribD"/>
    <property type="match status" value="1"/>
</dbReference>
<dbReference type="RefSeq" id="WP_110311226.1">
    <property type="nucleotide sequence ID" value="NZ_QICL01000017.1"/>
</dbReference>
<evidence type="ECO:0000313" key="18">
    <source>
        <dbReference type="EMBL" id="PXV62815.1"/>
    </source>
</evidence>
<reference evidence="18 19" key="1">
    <citation type="submission" date="2018-03" db="EMBL/GenBank/DDBJ databases">
        <title>Genomic Encyclopedia of Archaeal and Bacterial Type Strains, Phase II (KMG-II): from individual species to whole genera.</title>
        <authorList>
            <person name="Goeker M."/>
        </authorList>
    </citation>
    <scope>NUCLEOTIDE SEQUENCE [LARGE SCALE GENOMIC DNA]</scope>
    <source>
        <strain evidence="18 19">DSM 100214</strain>
    </source>
</reference>
<comment type="pathway">
    <text evidence="3 13">Cofactor biosynthesis; riboflavin biosynthesis; 5-amino-6-(D-ribitylamino)uracil from GTP: step 3/4.</text>
</comment>
<evidence type="ECO:0000256" key="6">
    <source>
        <dbReference type="ARBA" id="ARBA00022619"/>
    </source>
</evidence>
<dbReference type="GO" id="GO:0008835">
    <property type="term" value="F:diaminohydroxyphosphoribosylaminopyrimidine deaminase activity"/>
    <property type="evidence" value="ECO:0007669"/>
    <property type="project" value="UniProtKB-EC"/>
</dbReference>
<evidence type="ECO:0000256" key="10">
    <source>
        <dbReference type="ARBA" id="ARBA00022857"/>
    </source>
</evidence>
<dbReference type="InterPro" id="IPR050765">
    <property type="entry name" value="Riboflavin_Biosynth_HTPR"/>
</dbReference>
<evidence type="ECO:0000256" key="5">
    <source>
        <dbReference type="ARBA" id="ARBA00007417"/>
    </source>
</evidence>
<dbReference type="Gene3D" id="3.40.140.10">
    <property type="entry name" value="Cytidine Deaminase, domain 2"/>
    <property type="match status" value="1"/>
</dbReference>
<evidence type="ECO:0000313" key="19">
    <source>
        <dbReference type="Proteomes" id="UP000247973"/>
    </source>
</evidence>
<proteinExistence type="inferred from homology"/>
<dbReference type="PANTHER" id="PTHR38011">
    <property type="entry name" value="DIHYDROFOLATE REDUCTASE FAMILY PROTEIN (AFU_ORTHOLOGUE AFUA_8G06820)"/>
    <property type="match status" value="1"/>
</dbReference>
<sequence length="355" mass="39974">MLTDNKYMKRCLQLAACGKGYVAPNPMVGAVVVHNGKIIGEGYHRQYGKAHAEVNAINAVSDKSLLKESTIYVSLEPCSHYGKTPPCSQLIIDSGIPRVVIATLDPYHKVSGRGVNMLKEAGVDVVTGILEKEAQYLNKEFFVSQTQHRPYIYLKWAQTKDGFIDKKRKDGEAVEPTPISNNLTKTLVHKLRSEVSAIMIATNTAVNDNPSLTTRLWFGKNPERIILDRTRRIPENYHLFDNTVNTIIFTEKVEKEVVNDKVNFVPLQFNQEIIPLVLKELNKRKIDSLLVEGGAALLQGFIDRGAWDEAYIEVADKRFTEGTRAPDIHGEIVDDRKIIDSHAIHLVNNRNYKIL</sequence>
<dbReference type="PANTHER" id="PTHR38011:SF7">
    <property type="entry name" value="2,5-DIAMINO-6-RIBOSYLAMINO-4(3H)-PYRIMIDINONE 5'-PHOSPHATE REDUCTASE"/>
    <property type="match status" value="1"/>
</dbReference>
<keyword evidence="8 13" id="KW-0378">Hydrolase</keyword>
<comment type="cofactor">
    <cofactor evidence="13 16">
        <name>Zn(2+)</name>
        <dbReference type="ChEBI" id="CHEBI:29105"/>
    </cofactor>
    <text evidence="13 16">Binds 1 zinc ion.</text>
</comment>
<dbReference type="OrthoDB" id="9800865at2"/>
<evidence type="ECO:0000256" key="14">
    <source>
        <dbReference type="PIRSR" id="PIRSR006769-1"/>
    </source>
</evidence>
<dbReference type="InterPro" id="IPR016193">
    <property type="entry name" value="Cytidine_deaminase-like"/>
</dbReference>
<evidence type="ECO:0000256" key="3">
    <source>
        <dbReference type="ARBA" id="ARBA00004910"/>
    </source>
</evidence>
<dbReference type="EC" id="3.5.4.26" evidence="13"/>
<dbReference type="EC" id="1.1.1.193" evidence="13"/>
<dbReference type="AlphaFoldDB" id="A0A2V3PLZ7"/>
<comment type="caution">
    <text evidence="18">The sequence shown here is derived from an EMBL/GenBank/DDBJ whole genome shotgun (WGS) entry which is preliminary data.</text>
</comment>
<feature type="binding site" evidence="15">
    <location>
        <position position="157"/>
    </location>
    <ligand>
        <name>NADP(+)</name>
        <dbReference type="ChEBI" id="CHEBI:58349"/>
    </ligand>
</feature>
<keyword evidence="9 13" id="KW-0862">Zinc</keyword>
<keyword evidence="10 13" id="KW-0521">NADP</keyword>
<feature type="binding site" evidence="15">
    <location>
        <position position="215"/>
    </location>
    <ligand>
        <name>substrate</name>
    </ligand>
</feature>
<evidence type="ECO:0000256" key="9">
    <source>
        <dbReference type="ARBA" id="ARBA00022833"/>
    </source>
</evidence>
<keyword evidence="7 13" id="KW-0479">Metal-binding</keyword>
<feature type="active site" description="Proton donor" evidence="14">
    <location>
        <position position="53"/>
    </location>
</feature>
<feature type="binding site" evidence="15">
    <location>
        <position position="292"/>
    </location>
    <ligand>
        <name>substrate</name>
    </ligand>
</feature>
<dbReference type="CDD" id="cd01284">
    <property type="entry name" value="Riboflavin_deaminase-reductase"/>
    <property type="match status" value="1"/>
</dbReference>
<feature type="binding site" evidence="16">
    <location>
        <position position="51"/>
    </location>
    <ligand>
        <name>Zn(2+)</name>
        <dbReference type="ChEBI" id="CHEBI:29105"/>
        <note>catalytic</note>
    </ligand>
</feature>
<gene>
    <name evidence="18" type="ORF">CLV62_11731</name>
</gene>
<protein>
    <recommendedName>
        <fullName evidence="13">Riboflavin biosynthesis protein RibD</fullName>
    </recommendedName>
    <domain>
        <recommendedName>
            <fullName evidence="13">Diaminohydroxyphosphoribosylaminopyrimidine deaminase</fullName>
            <shortName evidence="13">DRAP deaminase</shortName>
            <ecNumber evidence="13">3.5.4.26</ecNumber>
        </recommendedName>
        <alternativeName>
            <fullName evidence="13">Riboflavin-specific deaminase</fullName>
        </alternativeName>
    </domain>
    <domain>
        <recommendedName>
            <fullName evidence="13">5-amino-6-(5-phosphoribosylamino)uracil reductase</fullName>
            <ecNumber evidence="13">1.1.1.193</ecNumber>
        </recommendedName>
        <alternativeName>
            <fullName evidence="13">HTP reductase</fullName>
        </alternativeName>
    </domain>
</protein>
<dbReference type="Proteomes" id="UP000247973">
    <property type="component" value="Unassembled WGS sequence"/>
</dbReference>
<evidence type="ECO:0000259" key="17">
    <source>
        <dbReference type="PROSITE" id="PS51747"/>
    </source>
</evidence>